<dbReference type="CDD" id="cd01129">
    <property type="entry name" value="PulE-GspE-like"/>
    <property type="match status" value="1"/>
</dbReference>
<sequence length="565" mass="63625">MDANQMNVLSILQEGSYITSDDADKVKKIAEENGTNVEEELIREELVNKSILGQAISEYYGIPYWDIESKAPDSSIVAMLPERVCNDFNVVIVKAKEKELTIAVGNFDRHEALVTELKAIFPTYTIHFVYSFVDDIRNIVEQKGKLLSNHIQEMFEKKQVDIPVLVQQIFKEAIALKTSDIHFEPSEKDVLIRFRVDGVLQDAARFDKSAYHNVINRIKVLAKIRLDDHFSAQDGAIRMTVDNIPVDLRVSIIPTLNDEKIVLRILTNYVQSLTLSSLGLRERDERLLQEASKKPFGMILVTGPTGSGKTTTLYSLLKFMKNKGINITTIEDPVEYKIEGINQIQVNNATNLTFPKGLRAIVRQDPDVILVGEIRDKETVEIALNAALTGHLVLSTFHANDASTAIPRLLDMGAEPFLLASTLNLIISQRLVREIDSSSRYSRTLTQEELKKYIPTPQKYFGTKEVTVYEGKPSQSNNNTGFKGRTAIFETIYMTPEMQDLTLKSPSNLEIRKLATEQGGETFFQDGIDKVIKGVTTIEELLRVAPVDNVITQIYETENKKPAQK</sequence>
<feature type="domain" description="Bacterial type II secretion system protein E" evidence="4">
    <location>
        <begin position="362"/>
        <end position="376"/>
    </location>
</feature>
<keyword evidence="3" id="KW-0067">ATP-binding</keyword>
<dbReference type="PANTHER" id="PTHR30258:SF1">
    <property type="entry name" value="PROTEIN TRANSPORT PROTEIN HOFB HOMOLOG"/>
    <property type="match status" value="1"/>
</dbReference>
<dbReference type="Gene3D" id="3.30.450.90">
    <property type="match status" value="1"/>
</dbReference>
<evidence type="ECO:0000256" key="1">
    <source>
        <dbReference type="ARBA" id="ARBA00006611"/>
    </source>
</evidence>
<evidence type="ECO:0000259" key="4">
    <source>
        <dbReference type="PROSITE" id="PS00662"/>
    </source>
</evidence>
<comment type="similarity">
    <text evidence="1">Belongs to the GSP E family.</text>
</comment>
<dbReference type="InterPro" id="IPR027417">
    <property type="entry name" value="P-loop_NTPase"/>
</dbReference>
<dbReference type="GO" id="GO:0016887">
    <property type="term" value="F:ATP hydrolysis activity"/>
    <property type="evidence" value="ECO:0007669"/>
    <property type="project" value="TreeGrafter"/>
</dbReference>
<evidence type="ECO:0000256" key="3">
    <source>
        <dbReference type="ARBA" id="ARBA00022840"/>
    </source>
</evidence>
<gene>
    <name evidence="5" type="ORF">KC678_03050</name>
</gene>
<dbReference type="GO" id="GO:0005886">
    <property type="term" value="C:plasma membrane"/>
    <property type="evidence" value="ECO:0007669"/>
    <property type="project" value="TreeGrafter"/>
</dbReference>
<organism evidence="5 6">
    <name type="scientific">Candidatus Dojkabacteria bacterium</name>
    <dbReference type="NCBI Taxonomy" id="2099670"/>
    <lineage>
        <taxon>Bacteria</taxon>
        <taxon>Candidatus Dojkabacteria</taxon>
    </lineage>
</organism>
<accession>A0A955IB65</accession>
<dbReference type="EMBL" id="JAGQLJ010000061">
    <property type="protein sequence ID" value="MCA9381219.1"/>
    <property type="molecule type" value="Genomic_DNA"/>
</dbReference>
<dbReference type="InterPro" id="IPR007831">
    <property type="entry name" value="T2SS_GspE_N"/>
</dbReference>
<evidence type="ECO:0000313" key="5">
    <source>
        <dbReference type="EMBL" id="MCA9381219.1"/>
    </source>
</evidence>
<keyword evidence="2" id="KW-0547">Nucleotide-binding</keyword>
<reference evidence="5" key="2">
    <citation type="journal article" date="2021" name="Microbiome">
        <title>Successional dynamics and alternative stable states in a saline activated sludge microbial community over 9 years.</title>
        <authorList>
            <person name="Wang Y."/>
            <person name="Ye J."/>
            <person name="Ju F."/>
            <person name="Liu L."/>
            <person name="Boyd J.A."/>
            <person name="Deng Y."/>
            <person name="Parks D.H."/>
            <person name="Jiang X."/>
            <person name="Yin X."/>
            <person name="Woodcroft B.J."/>
            <person name="Tyson G.W."/>
            <person name="Hugenholtz P."/>
            <person name="Polz M.F."/>
            <person name="Zhang T."/>
        </authorList>
    </citation>
    <scope>NUCLEOTIDE SEQUENCE</scope>
    <source>
        <strain evidence="5">HKST-UBA13</strain>
    </source>
</reference>
<dbReference type="Pfam" id="PF05157">
    <property type="entry name" value="MshEN"/>
    <property type="match status" value="1"/>
</dbReference>
<dbReference type="Gene3D" id="3.40.50.300">
    <property type="entry name" value="P-loop containing nucleotide triphosphate hydrolases"/>
    <property type="match status" value="1"/>
</dbReference>
<evidence type="ECO:0000256" key="2">
    <source>
        <dbReference type="ARBA" id="ARBA00022741"/>
    </source>
</evidence>
<comment type="caution">
    <text evidence="5">The sequence shown here is derived from an EMBL/GenBank/DDBJ whole genome shotgun (WGS) entry which is preliminary data.</text>
</comment>
<dbReference type="InterPro" id="IPR037257">
    <property type="entry name" value="T2SS_E_N_sf"/>
</dbReference>
<dbReference type="SUPFAM" id="SSF52540">
    <property type="entry name" value="P-loop containing nucleoside triphosphate hydrolases"/>
    <property type="match status" value="1"/>
</dbReference>
<dbReference type="PROSITE" id="PS00662">
    <property type="entry name" value="T2SP_E"/>
    <property type="match status" value="1"/>
</dbReference>
<protein>
    <submittedName>
        <fullName evidence="5">Type II/IV secretion system protein</fullName>
    </submittedName>
</protein>
<dbReference type="Proteomes" id="UP000775877">
    <property type="component" value="Unassembled WGS sequence"/>
</dbReference>
<dbReference type="SUPFAM" id="SSF160246">
    <property type="entry name" value="EspE N-terminal domain-like"/>
    <property type="match status" value="1"/>
</dbReference>
<reference evidence="5" key="1">
    <citation type="submission" date="2020-04" db="EMBL/GenBank/DDBJ databases">
        <authorList>
            <person name="Zhang T."/>
        </authorList>
    </citation>
    <scope>NUCLEOTIDE SEQUENCE</scope>
    <source>
        <strain evidence="5">HKST-UBA13</strain>
    </source>
</reference>
<proteinExistence type="inferred from homology"/>
<dbReference type="PANTHER" id="PTHR30258">
    <property type="entry name" value="TYPE II SECRETION SYSTEM PROTEIN GSPE-RELATED"/>
    <property type="match status" value="1"/>
</dbReference>
<dbReference type="InterPro" id="IPR001482">
    <property type="entry name" value="T2SS/T4SS_dom"/>
</dbReference>
<dbReference type="Pfam" id="PF00437">
    <property type="entry name" value="T2SSE"/>
    <property type="match status" value="1"/>
</dbReference>
<dbReference type="AlphaFoldDB" id="A0A955IB65"/>
<name>A0A955IB65_9BACT</name>
<evidence type="ECO:0000313" key="6">
    <source>
        <dbReference type="Proteomes" id="UP000775877"/>
    </source>
</evidence>
<dbReference type="GO" id="GO:0005524">
    <property type="term" value="F:ATP binding"/>
    <property type="evidence" value="ECO:0007669"/>
    <property type="project" value="UniProtKB-KW"/>
</dbReference>